<accession>A0A5E4M6C4</accession>
<name>A0A5E4M6C4_9HEMI</name>
<evidence type="ECO:0000256" key="1">
    <source>
        <dbReference type="SAM" id="MobiDB-lite"/>
    </source>
</evidence>
<dbReference type="EMBL" id="CABPRJ010000007">
    <property type="protein sequence ID" value="VVC24925.1"/>
    <property type="molecule type" value="Genomic_DNA"/>
</dbReference>
<evidence type="ECO:0000313" key="3">
    <source>
        <dbReference type="Proteomes" id="UP000325440"/>
    </source>
</evidence>
<feature type="region of interest" description="Disordered" evidence="1">
    <location>
        <begin position="65"/>
        <end position="94"/>
    </location>
</feature>
<organism evidence="2 3">
    <name type="scientific">Cinara cedri</name>
    <dbReference type="NCBI Taxonomy" id="506608"/>
    <lineage>
        <taxon>Eukaryota</taxon>
        <taxon>Metazoa</taxon>
        <taxon>Ecdysozoa</taxon>
        <taxon>Arthropoda</taxon>
        <taxon>Hexapoda</taxon>
        <taxon>Insecta</taxon>
        <taxon>Pterygota</taxon>
        <taxon>Neoptera</taxon>
        <taxon>Paraneoptera</taxon>
        <taxon>Hemiptera</taxon>
        <taxon>Sternorrhyncha</taxon>
        <taxon>Aphidomorpha</taxon>
        <taxon>Aphidoidea</taxon>
        <taxon>Aphididae</taxon>
        <taxon>Lachninae</taxon>
        <taxon>Cinara</taxon>
    </lineage>
</organism>
<protein>
    <submittedName>
        <fullName evidence="2">Uncharacterized protein</fullName>
    </submittedName>
</protein>
<evidence type="ECO:0000313" key="2">
    <source>
        <dbReference type="EMBL" id="VVC24925.1"/>
    </source>
</evidence>
<keyword evidence="3" id="KW-1185">Reference proteome</keyword>
<gene>
    <name evidence="2" type="ORF">CINCED_3A006437</name>
</gene>
<dbReference type="AlphaFoldDB" id="A0A5E4M6C4"/>
<dbReference type="Proteomes" id="UP000325440">
    <property type="component" value="Unassembled WGS sequence"/>
</dbReference>
<reference evidence="2 3" key="1">
    <citation type="submission" date="2019-08" db="EMBL/GenBank/DDBJ databases">
        <authorList>
            <person name="Alioto T."/>
            <person name="Alioto T."/>
            <person name="Gomez Garrido J."/>
        </authorList>
    </citation>
    <scope>NUCLEOTIDE SEQUENCE [LARGE SCALE GENOMIC DNA]</scope>
</reference>
<sequence length="124" mass="13022">MMGPCYADRADRAAACVRQASNRQNSAGAVGRCALAPSGCLLITRRSCPPQSVAVSFSFPVQHFPRRPVPGHQPAVPTTSAARHGGRLRPSAPETPANIIVIFVRTAADAGAQRDAEAPTPKRP</sequence>
<proteinExistence type="predicted"/>